<protein>
    <submittedName>
        <fullName evidence="4">Myosin_tail_1 domain-containing protein</fullName>
    </submittedName>
</protein>
<reference evidence="2 3" key="2">
    <citation type="submission" date="2018-11" db="EMBL/GenBank/DDBJ databases">
        <authorList>
            <consortium name="Pathogen Informatics"/>
        </authorList>
    </citation>
    <scope>NUCLEOTIDE SEQUENCE [LARGE SCALE GENOMIC DNA]</scope>
</reference>
<keyword evidence="3" id="KW-1185">Reference proteome</keyword>
<dbReference type="Proteomes" id="UP000050794">
    <property type="component" value="Unassembled WGS sequence"/>
</dbReference>
<accession>A0A183U2N0</accession>
<evidence type="ECO:0000313" key="4">
    <source>
        <dbReference type="WBParaSite" id="TCNE_0000275001-mRNA-1"/>
    </source>
</evidence>
<evidence type="ECO:0000256" key="1">
    <source>
        <dbReference type="SAM" id="Coils"/>
    </source>
</evidence>
<dbReference type="AlphaFoldDB" id="A0A183U2N0"/>
<dbReference type="WBParaSite" id="TCNE_0000275001-mRNA-1">
    <property type="protein sequence ID" value="TCNE_0000275001-mRNA-1"/>
    <property type="gene ID" value="TCNE_0000275001"/>
</dbReference>
<name>A0A183U2N0_TOXCA</name>
<dbReference type="PANTHER" id="PTHR23159:SF31">
    <property type="entry name" value="CENTROSOME-ASSOCIATED PROTEIN CEP250 ISOFORM X1"/>
    <property type="match status" value="1"/>
</dbReference>
<feature type="coiled-coil region" evidence="1">
    <location>
        <begin position="3"/>
        <end position="389"/>
    </location>
</feature>
<keyword evidence="1" id="KW-0175">Coiled coil</keyword>
<dbReference type="EMBL" id="UYWY01002993">
    <property type="protein sequence ID" value="VDM28467.1"/>
    <property type="molecule type" value="Genomic_DNA"/>
</dbReference>
<evidence type="ECO:0000313" key="3">
    <source>
        <dbReference type="Proteomes" id="UP000050794"/>
    </source>
</evidence>
<dbReference type="Gene3D" id="1.10.287.1490">
    <property type="match status" value="2"/>
</dbReference>
<reference evidence="4" key="1">
    <citation type="submission" date="2016-06" db="UniProtKB">
        <authorList>
            <consortium name="WormBaseParasite"/>
        </authorList>
    </citation>
    <scope>IDENTIFICATION</scope>
</reference>
<evidence type="ECO:0000313" key="2">
    <source>
        <dbReference type="EMBL" id="VDM28467.1"/>
    </source>
</evidence>
<organism evidence="3 4">
    <name type="scientific">Toxocara canis</name>
    <name type="common">Canine roundworm</name>
    <dbReference type="NCBI Taxonomy" id="6265"/>
    <lineage>
        <taxon>Eukaryota</taxon>
        <taxon>Metazoa</taxon>
        <taxon>Ecdysozoa</taxon>
        <taxon>Nematoda</taxon>
        <taxon>Chromadorea</taxon>
        <taxon>Rhabditida</taxon>
        <taxon>Spirurina</taxon>
        <taxon>Ascaridomorpha</taxon>
        <taxon>Ascaridoidea</taxon>
        <taxon>Toxocaridae</taxon>
        <taxon>Toxocara</taxon>
    </lineage>
</organism>
<dbReference type="PANTHER" id="PTHR23159">
    <property type="entry name" value="CENTROSOMAL PROTEIN 2"/>
    <property type="match status" value="1"/>
</dbReference>
<sequence>MEIEALKAAEDDLRSKIALLEKKLEEALNREKILEKEIVDWEGKYSDLNKEMQKLRDEIEVIRRDAEKEVQKWKTEAYTAQTELKNLQAANETLRSQLAAANERANSLNRTISEQAAKMRECMWKYTLKLTYTLSSHIHRLEEQLTEAKATAAAFEADLHSTQSRLEAIEQQYTALQLENNKLRTEIDALHRQIDVLKNTNATNESEIDRLKKKVAQLITINKEQTDELTKLRAERDHLDRAYHEKANQVEQLKELVKTLETKVNRMHQEVAAANEKFQLGVIIKLQLVAAENEQIRLRSEVTKLEKELQLVRDQLKRKTDDFNAALEDLANAHRVSEDARVNALQELESRKFEISDLKSRLDNTEQRLATLQQEYLNVDKECETLRDSLYRFQSIISRSVIPEGGK</sequence>
<gene>
    <name evidence="2" type="ORF">TCNE_LOCUS2750</name>
</gene>
<proteinExistence type="predicted"/>